<accession>A0A561VAA1</accession>
<dbReference type="GO" id="GO:0016758">
    <property type="term" value="F:hexosyltransferase activity"/>
    <property type="evidence" value="ECO:0007669"/>
    <property type="project" value="UniProtKB-ARBA"/>
</dbReference>
<dbReference type="PANTHER" id="PTHR48043:SF145">
    <property type="entry name" value="FI06409P-RELATED"/>
    <property type="match status" value="1"/>
</dbReference>
<dbReference type="GO" id="GO:0008194">
    <property type="term" value="F:UDP-glycosyltransferase activity"/>
    <property type="evidence" value="ECO:0007669"/>
    <property type="project" value="InterPro"/>
</dbReference>
<reference evidence="5 6" key="1">
    <citation type="submission" date="2019-06" db="EMBL/GenBank/DDBJ databases">
        <title>Sequencing the genomes of 1000 actinobacteria strains.</title>
        <authorList>
            <person name="Klenk H.-P."/>
        </authorList>
    </citation>
    <scope>NUCLEOTIDE SEQUENCE [LARGE SCALE GENOMIC DNA]</scope>
    <source>
        <strain evidence="5 6">DSM 46699</strain>
    </source>
</reference>
<evidence type="ECO:0000256" key="2">
    <source>
        <dbReference type="ARBA" id="ARBA00022679"/>
    </source>
</evidence>
<dbReference type="InterPro" id="IPR010610">
    <property type="entry name" value="EryCIII-like_C"/>
</dbReference>
<dbReference type="Proteomes" id="UP000316184">
    <property type="component" value="Unassembled WGS sequence"/>
</dbReference>
<dbReference type="InterPro" id="IPR035595">
    <property type="entry name" value="UDP_glycos_trans_CS"/>
</dbReference>
<gene>
    <name evidence="5" type="ORF">FHU35_111172</name>
</gene>
<dbReference type="InterPro" id="IPR002213">
    <property type="entry name" value="UDP_glucos_trans"/>
</dbReference>
<dbReference type="Gene3D" id="3.40.50.2000">
    <property type="entry name" value="Glycogen Phosphorylase B"/>
    <property type="match status" value="2"/>
</dbReference>
<proteinExistence type="predicted"/>
<protein>
    <submittedName>
        <fullName evidence="5">N-glycosyltransferase</fullName>
    </submittedName>
</protein>
<dbReference type="Pfam" id="PF06722">
    <property type="entry name" value="EryCIII-like_C"/>
    <property type="match status" value="1"/>
</dbReference>
<feature type="domain" description="Erythromycin biosynthesis protein CIII-like N-terminal" evidence="4">
    <location>
        <begin position="29"/>
        <end position="152"/>
    </location>
</feature>
<dbReference type="SUPFAM" id="SSF53756">
    <property type="entry name" value="UDP-Glycosyltransferase/glycogen phosphorylase"/>
    <property type="match status" value="1"/>
</dbReference>
<dbReference type="InterPro" id="IPR048284">
    <property type="entry name" value="EryCIII-like_N"/>
</dbReference>
<keyword evidence="1" id="KW-0328">Glycosyltransferase</keyword>
<feature type="domain" description="Erythromycin biosynthesis protein CIII-like C-terminal" evidence="3">
    <location>
        <begin position="281"/>
        <end position="396"/>
    </location>
</feature>
<evidence type="ECO:0000256" key="1">
    <source>
        <dbReference type="ARBA" id="ARBA00022676"/>
    </source>
</evidence>
<evidence type="ECO:0000259" key="3">
    <source>
        <dbReference type="Pfam" id="PF06722"/>
    </source>
</evidence>
<evidence type="ECO:0000313" key="6">
    <source>
        <dbReference type="Proteomes" id="UP000316184"/>
    </source>
</evidence>
<sequence>MGLTLRILLTAMPAYSHLVPLMLPVGRQLRDAGHEVVVATSEAMAGTIESAGLTPLPLPDLLSMHDLAADPDRYGATGFTPENAAKRGVETIGVTPDVFGRNFVNLLGTRFGERLLESADRPDLVIREATEFGGYFAAEKWGVPSAVLDIGPMAPYGEILDEVNAGRERFGLAPIEDPWQPMHTFRAGVIPDVYYPQGARLDSARHYRVPSGDEQQLDPEIADLPDRPLVLASLGSNAPAMLGERPALLETIIEVLGKLPVTGVVALGAHRDPRDWSGVRAENVHLTSFVQQQTLLPACDAFISHCGFNSTRESLYAGVPLVGLPMFAEQPDNAARVVELGAGLALNIEDATVPALHEAVSKVLEEPSFRSAARGVQRRTLALPPLSKIVEDLEQLV</sequence>
<dbReference type="PROSITE" id="PS00375">
    <property type="entry name" value="UDPGT"/>
    <property type="match status" value="1"/>
</dbReference>
<dbReference type="InterPro" id="IPR050271">
    <property type="entry name" value="UDP-glycosyltransferase"/>
</dbReference>
<keyword evidence="2 5" id="KW-0808">Transferase</keyword>
<evidence type="ECO:0000259" key="4">
    <source>
        <dbReference type="Pfam" id="PF21036"/>
    </source>
</evidence>
<dbReference type="Pfam" id="PF21036">
    <property type="entry name" value="EryCIII-like_N"/>
    <property type="match status" value="1"/>
</dbReference>
<keyword evidence="6" id="KW-1185">Reference proteome</keyword>
<dbReference type="PANTHER" id="PTHR48043">
    <property type="entry name" value="EG:EG0003.4 PROTEIN-RELATED"/>
    <property type="match status" value="1"/>
</dbReference>
<dbReference type="CDD" id="cd03784">
    <property type="entry name" value="GT1_Gtf-like"/>
    <property type="match status" value="1"/>
</dbReference>
<name>A0A561VAA1_9PSEU</name>
<evidence type="ECO:0000313" key="5">
    <source>
        <dbReference type="EMBL" id="TWG08553.1"/>
    </source>
</evidence>
<dbReference type="EMBL" id="VIWX01000001">
    <property type="protein sequence ID" value="TWG08553.1"/>
    <property type="molecule type" value="Genomic_DNA"/>
</dbReference>
<organism evidence="5 6">
    <name type="scientific">Saccharopolyspora dendranthemae</name>
    <dbReference type="NCBI Taxonomy" id="1181886"/>
    <lineage>
        <taxon>Bacteria</taxon>
        <taxon>Bacillati</taxon>
        <taxon>Actinomycetota</taxon>
        <taxon>Actinomycetes</taxon>
        <taxon>Pseudonocardiales</taxon>
        <taxon>Pseudonocardiaceae</taxon>
        <taxon>Saccharopolyspora</taxon>
    </lineage>
</organism>
<comment type="caution">
    <text evidence="5">The sequence shown here is derived from an EMBL/GenBank/DDBJ whole genome shotgun (WGS) entry which is preliminary data.</text>
</comment>
<dbReference type="AlphaFoldDB" id="A0A561VAA1"/>